<reference evidence="3" key="1">
    <citation type="journal article" date="2020" name="Cell">
        <title>Large-Scale Comparative Analyses of Tick Genomes Elucidate Their Genetic Diversity and Vector Capacities.</title>
        <authorList>
            <consortium name="Tick Genome and Microbiome Consortium (TIGMIC)"/>
            <person name="Jia N."/>
            <person name="Wang J."/>
            <person name="Shi W."/>
            <person name="Du L."/>
            <person name="Sun Y."/>
            <person name="Zhan W."/>
            <person name="Jiang J.F."/>
            <person name="Wang Q."/>
            <person name="Zhang B."/>
            <person name="Ji P."/>
            <person name="Bell-Sakyi L."/>
            <person name="Cui X.M."/>
            <person name="Yuan T.T."/>
            <person name="Jiang B.G."/>
            <person name="Yang W.F."/>
            <person name="Lam T.T."/>
            <person name="Chang Q.C."/>
            <person name="Ding S.J."/>
            <person name="Wang X.J."/>
            <person name="Zhu J.G."/>
            <person name="Ruan X.D."/>
            <person name="Zhao L."/>
            <person name="Wei J.T."/>
            <person name="Ye R.Z."/>
            <person name="Que T.C."/>
            <person name="Du C.H."/>
            <person name="Zhou Y.H."/>
            <person name="Cheng J.X."/>
            <person name="Dai P.F."/>
            <person name="Guo W.B."/>
            <person name="Han X.H."/>
            <person name="Huang E.J."/>
            <person name="Li L.F."/>
            <person name="Wei W."/>
            <person name="Gao Y.C."/>
            <person name="Liu J.Z."/>
            <person name="Shao H.Z."/>
            <person name="Wang X."/>
            <person name="Wang C.C."/>
            <person name="Yang T.C."/>
            <person name="Huo Q.B."/>
            <person name="Li W."/>
            <person name="Chen H.Y."/>
            <person name="Chen S.E."/>
            <person name="Zhou L.G."/>
            <person name="Ni X.B."/>
            <person name="Tian J.H."/>
            <person name="Sheng Y."/>
            <person name="Liu T."/>
            <person name="Pan Y.S."/>
            <person name="Xia L.Y."/>
            <person name="Li J."/>
            <person name="Zhao F."/>
            <person name="Cao W.C."/>
        </authorList>
    </citation>
    <scope>NUCLEOTIDE SEQUENCE</scope>
    <source>
        <strain evidence="3">Rmic-2018</strain>
    </source>
</reference>
<protein>
    <submittedName>
        <fullName evidence="3">Uncharacterized protein</fullName>
    </submittedName>
</protein>
<sequence>MTATVSSVNAALLAAVILLAALGQTARQGRSADEYYDEEIYYDEKAADGSADFSEDLTYAQYDQVTVKASPTSSSSPQLETKTPKKAAMKVPAKVPAKISAKVPPKVPEKTTLFNAPTVVPANVPAKVPANVPAKVPVQIPTKVPVDVSVNTSATISSTSSLSGNKTKSSTRGVHAAMQKLLATYSTTTSPADSSWSEKTPATDYFLDTCHVLHSEASLQVSLRRECVKVKHARIQDRQQGWQLFLRKFNLSSRTTQFLWRRLLSLMPEEDRKNYQGCNMTYVNRTAKLCDRNLENAKEAAQIMYDYAYSHSPSQGWKMVCRLVKEYRFCMSELLAGCHSIGAEINRRMTVNVRAEGLPFCVSGGAVSFHQTIRCAHCDSTPSLVHMVWTCPSYNDPTRNVESWEALLHSRDAEEQRQVIGLTLTVAESQGIPDDG</sequence>
<feature type="region of interest" description="Disordered" evidence="1">
    <location>
        <begin position="69"/>
        <end position="91"/>
    </location>
</feature>
<feature type="compositionally biased region" description="Polar residues" evidence="1">
    <location>
        <begin position="69"/>
        <end position="80"/>
    </location>
</feature>
<gene>
    <name evidence="3" type="ORF">HPB51_009564</name>
</gene>
<proteinExistence type="predicted"/>
<organism evidence="3 4">
    <name type="scientific">Rhipicephalus microplus</name>
    <name type="common">Cattle tick</name>
    <name type="synonym">Boophilus microplus</name>
    <dbReference type="NCBI Taxonomy" id="6941"/>
    <lineage>
        <taxon>Eukaryota</taxon>
        <taxon>Metazoa</taxon>
        <taxon>Ecdysozoa</taxon>
        <taxon>Arthropoda</taxon>
        <taxon>Chelicerata</taxon>
        <taxon>Arachnida</taxon>
        <taxon>Acari</taxon>
        <taxon>Parasitiformes</taxon>
        <taxon>Ixodida</taxon>
        <taxon>Ixodoidea</taxon>
        <taxon>Ixodidae</taxon>
        <taxon>Rhipicephalinae</taxon>
        <taxon>Rhipicephalus</taxon>
        <taxon>Boophilus</taxon>
    </lineage>
</organism>
<name>A0A9J6D9Y7_RHIMP</name>
<keyword evidence="2" id="KW-0732">Signal</keyword>
<evidence type="ECO:0000313" key="4">
    <source>
        <dbReference type="Proteomes" id="UP000821866"/>
    </source>
</evidence>
<accession>A0A9J6D9Y7</accession>
<evidence type="ECO:0000256" key="1">
    <source>
        <dbReference type="SAM" id="MobiDB-lite"/>
    </source>
</evidence>
<reference evidence="3" key="2">
    <citation type="submission" date="2021-09" db="EMBL/GenBank/DDBJ databases">
        <authorList>
            <person name="Jia N."/>
            <person name="Wang J."/>
            <person name="Shi W."/>
            <person name="Du L."/>
            <person name="Sun Y."/>
            <person name="Zhan W."/>
            <person name="Jiang J."/>
            <person name="Wang Q."/>
            <person name="Zhang B."/>
            <person name="Ji P."/>
            <person name="Sakyi L.B."/>
            <person name="Cui X."/>
            <person name="Yuan T."/>
            <person name="Jiang B."/>
            <person name="Yang W."/>
            <person name="Lam T.T.-Y."/>
            <person name="Chang Q."/>
            <person name="Ding S."/>
            <person name="Wang X."/>
            <person name="Zhu J."/>
            <person name="Ruan X."/>
            <person name="Zhao L."/>
            <person name="Wei J."/>
            <person name="Que T."/>
            <person name="Du C."/>
            <person name="Cheng J."/>
            <person name="Dai P."/>
            <person name="Han X."/>
            <person name="Huang E."/>
            <person name="Gao Y."/>
            <person name="Liu J."/>
            <person name="Shao H."/>
            <person name="Ye R."/>
            <person name="Li L."/>
            <person name="Wei W."/>
            <person name="Wang X."/>
            <person name="Wang C."/>
            <person name="Huo Q."/>
            <person name="Li W."/>
            <person name="Guo W."/>
            <person name="Chen H."/>
            <person name="Chen S."/>
            <person name="Zhou L."/>
            <person name="Zhou L."/>
            <person name="Ni X."/>
            <person name="Tian J."/>
            <person name="Zhou Y."/>
            <person name="Sheng Y."/>
            <person name="Liu T."/>
            <person name="Pan Y."/>
            <person name="Xia L."/>
            <person name="Li J."/>
            <person name="Zhao F."/>
            <person name="Cao W."/>
        </authorList>
    </citation>
    <scope>NUCLEOTIDE SEQUENCE</scope>
    <source>
        <strain evidence="3">Rmic-2018</strain>
        <tissue evidence="3">Larvae</tissue>
    </source>
</reference>
<dbReference type="EMBL" id="JABSTU010000010">
    <property type="protein sequence ID" value="KAH8018630.1"/>
    <property type="molecule type" value="Genomic_DNA"/>
</dbReference>
<feature type="chain" id="PRO_5039954764" evidence="2">
    <location>
        <begin position="32"/>
        <end position="436"/>
    </location>
</feature>
<evidence type="ECO:0000313" key="3">
    <source>
        <dbReference type="EMBL" id="KAH8018630.1"/>
    </source>
</evidence>
<dbReference type="AlphaFoldDB" id="A0A9J6D9Y7"/>
<feature type="signal peptide" evidence="2">
    <location>
        <begin position="1"/>
        <end position="31"/>
    </location>
</feature>
<dbReference type="Proteomes" id="UP000821866">
    <property type="component" value="Chromosome 8"/>
</dbReference>
<evidence type="ECO:0000256" key="2">
    <source>
        <dbReference type="SAM" id="SignalP"/>
    </source>
</evidence>
<comment type="caution">
    <text evidence="3">The sequence shown here is derived from an EMBL/GenBank/DDBJ whole genome shotgun (WGS) entry which is preliminary data.</text>
</comment>
<keyword evidence="4" id="KW-1185">Reference proteome</keyword>